<dbReference type="GO" id="GO:0004536">
    <property type="term" value="F:DNA nuclease activity"/>
    <property type="evidence" value="ECO:0007669"/>
    <property type="project" value="InterPro"/>
</dbReference>
<feature type="binding site" evidence="4">
    <location>
        <position position="7"/>
    </location>
    <ligand>
        <name>a divalent metal cation</name>
        <dbReference type="ChEBI" id="CHEBI:60240"/>
        <label>1</label>
    </ligand>
</feature>
<reference evidence="5 6" key="1">
    <citation type="journal article" date="2010" name="J. Bacteriol.">
        <title>The genome of the amoeba symbiont 'Candidatus Amoebophilus asiaticus' reveals common mechanisms for host cell interaction among amoeba-associated bacteria.</title>
        <authorList>
            <person name="Schmitz-Esser S."/>
            <person name="Tischler P."/>
            <person name="Arnold R."/>
            <person name="Montanaro J."/>
            <person name="Wagner M."/>
            <person name="Rattei T."/>
            <person name="Horn M."/>
        </authorList>
    </citation>
    <scope>NUCLEOTIDE SEQUENCE [LARGE SCALE GENOMIC DNA]</scope>
    <source>
        <strain evidence="5 6">5a2</strain>
    </source>
</reference>
<dbReference type="OrthoDB" id="9810005at2"/>
<dbReference type="CDD" id="cd01310">
    <property type="entry name" value="TatD_DNAse"/>
    <property type="match status" value="1"/>
</dbReference>
<proteinExistence type="inferred from homology"/>
<keyword evidence="2 4" id="KW-0479">Metal-binding</keyword>
<dbReference type="InterPro" id="IPR018228">
    <property type="entry name" value="DNase_TatD-rel_CS"/>
</dbReference>
<dbReference type="Proteomes" id="UP000001227">
    <property type="component" value="Chromosome"/>
</dbReference>
<dbReference type="PIRSF" id="PIRSF005902">
    <property type="entry name" value="DNase_TatD"/>
    <property type="match status" value="1"/>
</dbReference>
<dbReference type="KEGG" id="aas:Aasi_1922"/>
<accession>C3L493</accession>
<feature type="binding site" evidence="4">
    <location>
        <position position="9"/>
    </location>
    <ligand>
        <name>a divalent metal cation</name>
        <dbReference type="ChEBI" id="CHEBI:60240"/>
        <label>1</label>
    </ligand>
</feature>
<evidence type="ECO:0000256" key="1">
    <source>
        <dbReference type="ARBA" id="ARBA00009275"/>
    </source>
</evidence>
<gene>
    <name evidence="5" type="ordered locus">Aasi_1922</name>
</gene>
<sequence length="256" mass="28769">MEFIDTHAHLYDEAYSEDRNQVISQSIQAGVTKILLPNIDTNSIEPMLALEEQHPTLCSAMIGIHPCYIKEDFQQQLYQIEYWLNKRSFIAIGEVGLDLYRDTTYQALQQEALSIQLNWAKQYHLPVVIHTRQAFKETIHLLEKHQDSNLRGVFHCFSGSLAEAEQIIALGFHLGIGGIITFKNAGLSELIAKIDLQHLVLETDSPYLAPVPYRGKRNEATYLPYIAASIALSKQVDIATVASVTTANAKKIFGIT</sequence>
<dbReference type="STRING" id="452471.Aasi_1922"/>
<dbReference type="Pfam" id="PF01026">
    <property type="entry name" value="TatD_DNase"/>
    <property type="match status" value="1"/>
</dbReference>
<dbReference type="PROSITE" id="PS01091">
    <property type="entry name" value="TATD_3"/>
    <property type="match status" value="1"/>
</dbReference>
<feature type="binding site" evidence="4">
    <location>
        <position position="155"/>
    </location>
    <ligand>
        <name>a divalent metal cation</name>
        <dbReference type="ChEBI" id="CHEBI:60240"/>
        <label>2</label>
    </ligand>
</feature>
<evidence type="ECO:0000256" key="2">
    <source>
        <dbReference type="ARBA" id="ARBA00022723"/>
    </source>
</evidence>
<dbReference type="FunFam" id="3.20.20.140:FF:000005">
    <property type="entry name" value="TatD family hydrolase"/>
    <property type="match status" value="1"/>
</dbReference>
<dbReference type="InterPro" id="IPR001130">
    <property type="entry name" value="TatD-like"/>
</dbReference>
<dbReference type="PANTHER" id="PTHR46124">
    <property type="entry name" value="D-AMINOACYL-TRNA DEACYLASE"/>
    <property type="match status" value="1"/>
</dbReference>
<dbReference type="GO" id="GO:0005829">
    <property type="term" value="C:cytosol"/>
    <property type="evidence" value="ECO:0007669"/>
    <property type="project" value="TreeGrafter"/>
</dbReference>
<dbReference type="InterPro" id="IPR032466">
    <property type="entry name" value="Metal_Hydrolase"/>
</dbReference>
<dbReference type="GO" id="GO:0016788">
    <property type="term" value="F:hydrolase activity, acting on ester bonds"/>
    <property type="evidence" value="ECO:0007669"/>
    <property type="project" value="InterPro"/>
</dbReference>
<dbReference type="Gene3D" id="3.20.20.140">
    <property type="entry name" value="Metal-dependent hydrolases"/>
    <property type="match status" value="1"/>
</dbReference>
<dbReference type="eggNOG" id="COG0084">
    <property type="taxonomic scope" value="Bacteria"/>
</dbReference>
<feature type="binding site" evidence="4">
    <location>
        <position position="204"/>
    </location>
    <ligand>
        <name>a divalent metal cation</name>
        <dbReference type="ChEBI" id="CHEBI:60240"/>
        <label>1</label>
    </ligand>
</feature>
<dbReference type="InterPro" id="IPR015991">
    <property type="entry name" value="TatD/YcfH-like"/>
</dbReference>
<evidence type="ECO:0008006" key="7">
    <source>
        <dbReference type="Google" id="ProtNLM"/>
    </source>
</evidence>
<dbReference type="RefSeq" id="WP_012473407.1">
    <property type="nucleotide sequence ID" value="NC_010830.1"/>
</dbReference>
<protein>
    <recommendedName>
        <fullName evidence="7">Hydrolase, TatD family</fullName>
    </recommendedName>
</protein>
<evidence type="ECO:0000256" key="3">
    <source>
        <dbReference type="ARBA" id="ARBA00022801"/>
    </source>
</evidence>
<dbReference type="NCBIfam" id="TIGR00010">
    <property type="entry name" value="YchF/TatD family DNA exonuclease"/>
    <property type="match status" value="1"/>
</dbReference>
<dbReference type="SUPFAM" id="SSF51556">
    <property type="entry name" value="Metallo-dependent hydrolases"/>
    <property type="match status" value="1"/>
</dbReference>
<dbReference type="GO" id="GO:0046872">
    <property type="term" value="F:metal ion binding"/>
    <property type="evidence" value="ECO:0007669"/>
    <property type="project" value="UniProtKB-KW"/>
</dbReference>
<feature type="binding site" evidence="4">
    <location>
        <position position="130"/>
    </location>
    <ligand>
        <name>a divalent metal cation</name>
        <dbReference type="ChEBI" id="CHEBI:60240"/>
        <label>2</label>
    </ligand>
</feature>
<name>C3L493_AMOA5</name>
<keyword evidence="3" id="KW-0378">Hydrolase</keyword>
<organism evidence="5 6">
    <name type="scientific">Amoebophilus asiaticus (strain 5a2)</name>
    <dbReference type="NCBI Taxonomy" id="452471"/>
    <lineage>
        <taxon>Bacteria</taxon>
        <taxon>Pseudomonadati</taxon>
        <taxon>Bacteroidota</taxon>
        <taxon>Cytophagia</taxon>
        <taxon>Cytophagales</taxon>
        <taxon>Amoebophilaceae</taxon>
        <taxon>Candidatus Amoebophilus</taxon>
    </lineage>
</organism>
<dbReference type="PANTHER" id="PTHR46124:SF4">
    <property type="entry name" value="HYDROLASE TATD"/>
    <property type="match status" value="1"/>
</dbReference>
<dbReference type="AlphaFoldDB" id="C3L493"/>
<feature type="binding site" evidence="4">
    <location>
        <position position="94"/>
    </location>
    <ligand>
        <name>a divalent metal cation</name>
        <dbReference type="ChEBI" id="CHEBI:60240"/>
        <label>1</label>
    </ligand>
</feature>
<dbReference type="HOGENOM" id="CLU_031506_4_0_10"/>
<evidence type="ECO:0000256" key="4">
    <source>
        <dbReference type="PIRSR" id="PIRSR005902-1"/>
    </source>
</evidence>
<evidence type="ECO:0000313" key="5">
    <source>
        <dbReference type="EMBL" id="ACP21134.1"/>
    </source>
</evidence>
<dbReference type="EMBL" id="CP001102">
    <property type="protein sequence ID" value="ACP21134.1"/>
    <property type="molecule type" value="Genomic_DNA"/>
</dbReference>
<keyword evidence="6" id="KW-1185">Reference proteome</keyword>
<comment type="similarity">
    <text evidence="1">Belongs to the metallo-dependent hydrolases superfamily. TatD-type hydrolase family.</text>
</comment>
<evidence type="ECO:0000313" key="6">
    <source>
        <dbReference type="Proteomes" id="UP000001227"/>
    </source>
</evidence>